<protein>
    <submittedName>
        <fullName evidence="1">DUF6145 family protein</fullName>
    </submittedName>
</protein>
<reference evidence="1 2" key="1">
    <citation type="submission" date="2023-03" db="EMBL/GenBank/DDBJ databases">
        <title>Novel Species.</title>
        <authorList>
            <person name="Ma S."/>
        </authorList>
    </citation>
    <scope>NUCLEOTIDE SEQUENCE [LARGE SCALE GENOMIC DNA]</scope>
    <source>
        <strain evidence="1 2">LIND6LT2</strain>
    </source>
</reference>
<accession>A0ABZ2Y1N9</accession>
<keyword evidence="2" id="KW-1185">Reference proteome</keyword>
<sequence length="124" mass="14680">MEKKVIFSASYYTQKYYSNPEFDGIPTAIRNEIRMICIALAEKLHAIFTIGFYEDGEVYFEARAEESDYDFDEIGVPLEIKRLESEQSELIKMLRLWYKIYKTPEGEVLKETILKETEKRKNSN</sequence>
<dbReference type="Pfam" id="PF19642">
    <property type="entry name" value="DUF6145"/>
    <property type="match status" value="1"/>
</dbReference>
<dbReference type="RefSeq" id="WP_341876252.1">
    <property type="nucleotide sequence ID" value="NZ_CP121687.1"/>
</dbReference>
<dbReference type="EMBL" id="CP121687">
    <property type="protein sequence ID" value="WZL69243.1"/>
    <property type="molecule type" value="Genomic_DNA"/>
</dbReference>
<dbReference type="Proteomes" id="UP001486565">
    <property type="component" value="Chromosome"/>
</dbReference>
<gene>
    <name evidence="1" type="ORF">QBE51_10615</name>
</gene>
<evidence type="ECO:0000313" key="1">
    <source>
        <dbReference type="EMBL" id="WZL69243.1"/>
    </source>
</evidence>
<dbReference type="InterPro" id="IPR046143">
    <property type="entry name" value="DUF6145"/>
</dbReference>
<evidence type="ECO:0000313" key="2">
    <source>
        <dbReference type="Proteomes" id="UP001486565"/>
    </source>
</evidence>
<proteinExistence type="predicted"/>
<name>A0ABZ2Y1N9_9FIRM</name>
<organism evidence="1 2">
    <name type="scientific">Defluviitalea saccharophila</name>
    <dbReference type="NCBI Taxonomy" id="879970"/>
    <lineage>
        <taxon>Bacteria</taxon>
        <taxon>Bacillati</taxon>
        <taxon>Bacillota</taxon>
        <taxon>Clostridia</taxon>
        <taxon>Lachnospirales</taxon>
        <taxon>Defluviitaleaceae</taxon>
        <taxon>Defluviitalea</taxon>
    </lineage>
</organism>